<sequence>MLFQGYFIYINFLFYIVLAIYFWLREDFSIQEWLDSFKGGKNFWKQVALTILFFFLAFVFTNILENMFPYLNTGMTNLKADNWLKLVLFISSTIALPPIVEEVFYRKNLISFKNGKFLILTTLFSMFSYALEHTFTIWGIFLCMIWALPLSISYIKTKNICVVMTSHFICNFIVNGIAVVKICDYLLH</sequence>
<dbReference type="AlphaFoldDB" id="A0AAN3VXH8"/>
<dbReference type="EMBL" id="ALKK01000008">
    <property type="protein sequence ID" value="EJU18869.1"/>
    <property type="molecule type" value="Genomic_DNA"/>
</dbReference>
<evidence type="ECO:0000259" key="2">
    <source>
        <dbReference type="Pfam" id="PF02517"/>
    </source>
</evidence>
<comment type="caution">
    <text evidence="3">The sequence shown here is derived from an EMBL/GenBank/DDBJ whole genome shotgun (WGS) entry which is preliminary data.</text>
</comment>
<feature type="domain" description="CAAX prenyl protease 2/Lysostaphin resistance protein A-like" evidence="2">
    <location>
        <begin position="85"/>
        <end position="173"/>
    </location>
</feature>
<dbReference type="Proteomes" id="UP000003120">
    <property type="component" value="Unassembled WGS sequence"/>
</dbReference>
<evidence type="ECO:0000256" key="1">
    <source>
        <dbReference type="SAM" id="Phobius"/>
    </source>
</evidence>
<organism evidence="3 4">
    <name type="scientific">Fusobacterium necrophorum subsp. funduliforme Fnf 1007</name>
    <dbReference type="NCBI Taxonomy" id="1161424"/>
    <lineage>
        <taxon>Bacteria</taxon>
        <taxon>Fusobacteriati</taxon>
        <taxon>Fusobacteriota</taxon>
        <taxon>Fusobacteriia</taxon>
        <taxon>Fusobacteriales</taxon>
        <taxon>Fusobacteriaceae</taxon>
        <taxon>Fusobacterium</taxon>
    </lineage>
</organism>
<reference evidence="3 4" key="1">
    <citation type="submission" date="2012-07" db="EMBL/GenBank/DDBJ databases">
        <authorList>
            <person name="Durkin A.S."/>
            <person name="McCorrison J."/>
            <person name="Torralba M."/>
            <person name="Gillis M."/>
            <person name="Methe B."/>
            <person name="Sutton G."/>
            <person name="Nelson K.E."/>
        </authorList>
    </citation>
    <scope>NUCLEOTIDE SEQUENCE [LARGE SCALE GENOMIC DNA]</scope>
    <source>
        <strain evidence="3 4">Fnf 1007</strain>
    </source>
</reference>
<feature type="transmembrane region" description="Helical" evidence="1">
    <location>
        <begin position="167"/>
        <end position="187"/>
    </location>
</feature>
<keyword evidence="3" id="KW-0645">Protease</keyword>
<feature type="transmembrane region" description="Helical" evidence="1">
    <location>
        <begin position="83"/>
        <end position="100"/>
    </location>
</feature>
<keyword evidence="3" id="KW-0378">Hydrolase</keyword>
<dbReference type="GO" id="GO:0080120">
    <property type="term" value="P:CAAX-box protein maturation"/>
    <property type="evidence" value="ECO:0007669"/>
    <property type="project" value="UniProtKB-ARBA"/>
</dbReference>
<dbReference type="GO" id="GO:0004175">
    <property type="term" value="F:endopeptidase activity"/>
    <property type="evidence" value="ECO:0007669"/>
    <property type="project" value="UniProtKB-ARBA"/>
</dbReference>
<feature type="transmembrane region" description="Helical" evidence="1">
    <location>
        <begin position="6"/>
        <end position="24"/>
    </location>
</feature>
<accession>A0AAN3VXH8</accession>
<feature type="transmembrane region" description="Helical" evidence="1">
    <location>
        <begin position="44"/>
        <end position="63"/>
    </location>
</feature>
<keyword evidence="1" id="KW-0472">Membrane</keyword>
<keyword evidence="1" id="KW-1133">Transmembrane helix</keyword>
<dbReference type="GO" id="GO:0006508">
    <property type="term" value="P:proteolysis"/>
    <property type="evidence" value="ECO:0007669"/>
    <property type="project" value="UniProtKB-KW"/>
</dbReference>
<protein>
    <submittedName>
        <fullName evidence="3">CAAX protease self-immunity</fullName>
    </submittedName>
</protein>
<evidence type="ECO:0000313" key="4">
    <source>
        <dbReference type="Proteomes" id="UP000003120"/>
    </source>
</evidence>
<gene>
    <name evidence="3" type="ORF">HMPREF1127_1534</name>
</gene>
<name>A0AAN3VXH8_9FUSO</name>
<dbReference type="InterPro" id="IPR003675">
    <property type="entry name" value="Rce1/LyrA-like_dom"/>
</dbReference>
<keyword evidence="1" id="KW-0812">Transmembrane</keyword>
<evidence type="ECO:0000313" key="3">
    <source>
        <dbReference type="EMBL" id="EJU18869.1"/>
    </source>
</evidence>
<feature type="transmembrane region" description="Helical" evidence="1">
    <location>
        <begin position="137"/>
        <end position="155"/>
    </location>
</feature>
<dbReference type="Pfam" id="PF02517">
    <property type="entry name" value="Rce1-like"/>
    <property type="match status" value="1"/>
</dbReference>
<proteinExistence type="predicted"/>